<dbReference type="InterPro" id="IPR013611">
    <property type="entry name" value="Transp-assoc_OB_typ2"/>
</dbReference>
<evidence type="ECO:0000313" key="6">
    <source>
        <dbReference type="Proteomes" id="UP001603978"/>
    </source>
</evidence>
<dbReference type="InterPro" id="IPR017871">
    <property type="entry name" value="ABC_transporter-like_CS"/>
</dbReference>
<dbReference type="GO" id="GO:0005524">
    <property type="term" value="F:ATP binding"/>
    <property type="evidence" value="ECO:0007669"/>
    <property type="project" value="UniProtKB-KW"/>
</dbReference>
<sequence>MNSSTPDAELRGVRKVYDNGARGVEQVDFTVTKGEFFSMLGPSGCGKSTTLRVLAGLEEPTSGEVLIRGESMRGRPSHRRPTNMVFQRLALFPHLTVADNIAFGPRLQRKPGKRVGEIVGSMLELVGLAGFGRRYPAQLSGGQQQRVAIARALANEPAVLLLDEPLGALDLRLRVQMQQALKRIQHDSGTTFVYVTHDQVEALTMSDRMAVMNEGRIEQIGLPAELYRSPATTFTATFLGDTNLFEGDSRGDLLESPGISIKVAGGGRAVSVRPEHVAIGKDLTCANRYHGRLEDVIFQGASTRYHVRLTSGVLVISERREETGSPLAVGDDVETGWDVDAGVVLNQ</sequence>
<dbReference type="PROSITE" id="PS50893">
    <property type="entry name" value="ABC_TRANSPORTER_2"/>
    <property type="match status" value="1"/>
</dbReference>
<dbReference type="InterPro" id="IPR027417">
    <property type="entry name" value="P-loop_NTPase"/>
</dbReference>
<evidence type="ECO:0000256" key="2">
    <source>
        <dbReference type="ARBA" id="ARBA00022741"/>
    </source>
</evidence>
<gene>
    <name evidence="5" type="ORF">ACFLIM_40475</name>
</gene>
<dbReference type="InterPro" id="IPR050093">
    <property type="entry name" value="ABC_SmlMolc_Importer"/>
</dbReference>
<name>A0ABW7AR29_9ACTN</name>
<dbReference type="PANTHER" id="PTHR42781">
    <property type="entry name" value="SPERMIDINE/PUTRESCINE IMPORT ATP-BINDING PROTEIN POTA"/>
    <property type="match status" value="1"/>
</dbReference>
<dbReference type="Pfam" id="PF00005">
    <property type="entry name" value="ABC_tran"/>
    <property type="match status" value="1"/>
</dbReference>
<feature type="domain" description="ABC transporter" evidence="4">
    <location>
        <begin position="8"/>
        <end position="239"/>
    </location>
</feature>
<protein>
    <submittedName>
        <fullName evidence="5">ABC transporter ATP-binding protein</fullName>
    </submittedName>
</protein>
<proteinExistence type="predicted"/>
<dbReference type="Proteomes" id="UP001603978">
    <property type="component" value="Unassembled WGS sequence"/>
</dbReference>
<dbReference type="InterPro" id="IPR003593">
    <property type="entry name" value="AAA+_ATPase"/>
</dbReference>
<evidence type="ECO:0000259" key="4">
    <source>
        <dbReference type="PROSITE" id="PS50893"/>
    </source>
</evidence>
<dbReference type="SUPFAM" id="SSF52540">
    <property type="entry name" value="P-loop containing nucleoside triphosphate hydrolases"/>
    <property type="match status" value="1"/>
</dbReference>
<evidence type="ECO:0000256" key="1">
    <source>
        <dbReference type="ARBA" id="ARBA00022448"/>
    </source>
</evidence>
<organism evidence="5 6">
    <name type="scientific">Nonomuraea marmarensis</name>
    <dbReference type="NCBI Taxonomy" id="3351344"/>
    <lineage>
        <taxon>Bacteria</taxon>
        <taxon>Bacillati</taxon>
        <taxon>Actinomycetota</taxon>
        <taxon>Actinomycetes</taxon>
        <taxon>Streptosporangiales</taxon>
        <taxon>Streptosporangiaceae</taxon>
        <taxon>Nonomuraea</taxon>
    </lineage>
</organism>
<keyword evidence="2" id="KW-0547">Nucleotide-binding</keyword>
<dbReference type="SMART" id="SM00382">
    <property type="entry name" value="AAA"/>
    <property type="match status" value="1"/>
</dbReference>
<dbReference type="InterPro" id="IPR008995">
    <property type="entry name" value="Mo/tungstate-bd_C_term_dom"/>
</dbReference>
<keyword evidence="3 5" id="KW-0067">ATP-binding</keyword>
<evidence type="ECO:0000256" key="3">
    <source>
        <dbReference type="ARBA" id="ARBA00022840"/>
    </source>
</evidence>
<comment type="caution">
    <text evidence="5">The sequence shown here is derived from an EMBL/GenBank/DDBJ whole genome shotgun (WGS) entry which is preliminary data.</text>
</comment>
<dbReference type="Pfam" id="PF08402">
    <property type="entry name" value="TOBE_2"/>
    <property type="match status" value="1"/>
</dbReference>
<dbReference type="PROSITE" id="PS00211">
    <property type="entry name" value="ABC_TRANSPORTER_1"/>
    <property type="match status" value="1"/>
</dbReference>
<dbReference type="RefSeq" id="WP_393174290.1">
    <property type="nucleotide sequence ID" value="NZ_JBICRM010000036.1"/>
</dbReference>
<dbReference type="PANTHER" id="PTHR42781:SF4">
    <property type="entry name" value="SPERMIDINE_PUTRESCINE IMPORT ATP-BINDING PROTEIN POTA"/>
    <property type="match status" value="1"/>
</dbReference>
<evidence type="ECO:0000313" key="5">
    <source>
        <dbReference type="EMBL" id="MFG1709483.1"/>
    </source>
</evidence>
<dbReference type="Gene3D" id="2.40.50.100">
    <property type="match status" value="1"/>
</dbReference>
<dbReference type="EMBL" id="JBICRM010000036">
    <property type="protein sequence ID" value="MFG1709483.1"/>
    <property type="molecule type" value="Genomic_DNA"/>
</dbReference>
<dbReference type="InterPro" id="IPR003439">
    <property type="entry name" value="ABC_transporter-like_ATP-bd"/>
</dbReference>
<keyword evidence="1" id="KW-0813">Transport</keyword>
<accession>A0ABW7AR29</accession>
<dbReference type="SUPFAM" id="SSF50331">
    <property type="entry name" value="MOP-like"/>
    <property type="match status" value="1"/>
</dbReference>
<dbReference type="Gene3D" id="3.40.50.300">
    <property type="entry name" value="P-loop containing nucleotide triphosphate hydrolases"/>
    <property type="match status" value="1"/>
</dbReference>
<keyword evidence="6" id="KW-1185">Reference proteome</keyword>
<reference evidence="5 6" key="1">
    <citation type="submission" date="2024-10" db="EMBL/GenBank/DDBJ databases">
        <authorList>
            <person name="Topkara A.R."/>
            <person name="Saygin H."/>
        </authorList>
    </citation>
    <scope>NUCLEOTIDE SEQUENCE [LARGE SCALE GENOMIC DNA]</scope>
    <source>
        <strain evidence="5 6">M3C6</strain>
    </source>
</reference>